<comment type="similarity">
    <text evidence="2">Belongs to the SNU66/SART1 family.</text>
</comment>
<evidence type="ECO:0000256" key="4">
    <source>
        <dbReference type="ARBA" id="ARBA00023187"/>
    </source>
</evidence>
<evidence type="ECO:0000313" key="8">
    <source>
        <dbReference type="Proteomes" id="UP000196158"/>
    </source>
</evidence>
<dbReference type="InterPro" id="IPR045347">
    <property type="entry name" value="HIND"/>
</dbReference>
<dbReference type="Proteomes" id="UP000196158">
    <property type="component" value="Unassembled WGS sequence"/>
</dbReference>
<feature type="compositionally biased region" description="Polar residues" evidence="6">
    <location>
        <begin position="553"/>
        <end position="562"/>
    </location>
</feature>
<dbReference type="Pfam" id="PF19252">
    <property type="entry name" value="HIND"/>
    <property type="match status" value="1"/>
</dbReference>
<keyword evidence="3" id="KW-0507">mRNA processing</keyword>
<evidence type="ECO:0000256" key="2">
    <source>
        <dbReference type="ARBA" id="ARBA00006076"/>
    </source>
</evidence>
<dbReference type="GO" id="GO:0000481">
    <property type="term" value="P:maturation of 5S rRNA"/>
    <property type="evidence" value="ECO:0007669"/>
    <property type="project" value="TreeGrafter"/>
</dbReference>
<dbReference type="PANTHER" id="PTHR14152:SF5">
    <property type="entry name" value="U4_U6.U5 TRI-SNRNP-ASSOCIATED PROTEIN 1"/>
    <property type="match status" value="1"/>
</dbReference>
<keyword evidence="8" id="KW-1185">Reference proteome</keyword>
<evidence type="ECO:0000256" key="5">
    <source>
        <dbReference type="ARBA" id="ARBA00023242"/>
    </source>
</evidence>
<evidence type="ECO:0000256" key="1">
    <source>
        <dbReference type="ARBA" id="ARBA00004123"/>
    </source>
</evidence>
<reference evidence="7 8" key="1">
    <citation type="submission" date="2017-04" db="EMBL/GenBank/DDBJ databases">
        <authorList>
            <person name="Afonso C.L."/>
            <person name="Miller P.J."/>
            <person name="Scott M.A."/>
            <person name="Spackman E."/>
            <person name="Goraichik I."/>
            <person name="Dimitrov K.M."/>
            <person name="Suarez D.L."/>
            <person name="Swayne D.E."/>
        </authorList>
    </citation>
    <scope>NUCLEOTIDE SEQUENCE [LARGE SCALE GENOMIC DNA]</scope>
</reference>
<sequence length="572" mass="65436">MAEEISLSLEETNKLRIQLGLKPIVQSGSGATNGNKQKLPESQIEQENKNIKFIDKNKINNIRKRLNKVSQRIILDSNEEPHTNGGWLNKVGTQNRKHAVNISFDEEVEDDEDATMPILKLSHKLGELQKGKDIILTLKDKNINDDKSDDDVLEDETLSTFKENSKNLKLKDMNKERRRKKYSLNVSSKDLEDHHSDMEEPGSILRINAITTASAEIEDEKRISDNDEHTNKIKVRFSDNESDDEPDSGDFKVAKIKKRKIKDGRSIKKRRKVELPLSIKGVILEDEDGDEDDILNIKVNNTTGNRKEEQFKPTDDITYNIKKEALENRRREMEVRKLRDNNKSSSKSDALVIDESASFLSNLNSKLIVYDEDKESTNAGSIFEEDKLQKTTPDDYLGPTSSSITDDKNQNDTNNNQGLTFSSGLATTLHFLQDRKILPKKDDINNDVNNSSNDEPLKLKKKIEQRKLDEERENKDDADASIQKGKRVVSSIQSQLLKDYNPEINLVYKDDNGNELTTKEAYKKLSQRFHGTKSNKRKQAKFNERVQQRNKQKGSAMQSNFFESLLNKKEGA</sequence>
<comment type="subcellular location">
    <subcellularLocation>
        <location evidence="1">Nucleus</location>
    </subcellularLocation>
</comment>
<dbReference type="EMBL" id="FXLY01000005">
    <property type="protein sequence ID" value="SMN20513.1"/>
    <property type="molecule type" value="Genomic_DNA"/>
</dbReference>
<feature type="compositionally biased region" description="Basic and acidic residues" evidence="6">
    <location>
        <begin position="384"/>
        <end position="393"/>
    </location>
</feature>
<evidence type="ECO:0000313" key="7">
    <source>
        <dbReference type="EMBL" id="SMN20513.1"/>
    </source>
</evidence>
<dbReference type="OrthoDB" id="5583at2759"/>
<dbReference type="GO" id="GO:0046540">
    <property type="term" value="C:U4/U6 x U5 tri-snRNP complex"/>
    <property type="evidence" value="ECO:0007669"/>
    <property type="project" value="InterPro"/>
</dbReference>
<name>A0A1X7R499_9SACH</name>
<evidence type="ECO:0000256" key="6">
    <source>
        <dbReference type="SAM" id="MobiDB-lite"/>
    </source>
</evidence>
<dbReference type="PANTHER" id="PTHR14152">
    <property type="entry name" value="SQUAMOUS CELL CARCINOMA ANTIGEN RECOGNISED BY CYTOTOXIC T LYMPHOCYTES"/>
    <property type="match status" value="1"/>
</dbReference>
<feature type="region of interest" description="Disordered" evidence="6">
    <location>
        <begin position="380"/>
        <end position="418"/>
    </location>
</feature>
<dbReference type="InterPro" id="IPR005011">
    <property type="entry name" value="SNU66/SART1"/>
</dbReference>
<evidence type="ECO:0000256" key="3">
    <source>
        <dbReference type="ARBA" id="ARBA00022664"/>
    </source>
</evidence>
<dbReference type="Pfam" id="PF03343">
    <property type="entry name" value="SART-1"/>
    <property type="match status" value="1"/>
</dbReference>
<feature type="region of interest" description="Disordered" evidence="6">
    <location>
        <begin position="528"/>
        <end position="572"/>
    </location>
</feature>
<feature type="region of interest" description="Disordered" evidence="6">
    <location>
        <begin position="177"/>
        <end position="198"/>
    </location>
</feature>
<feature type="compositionally biased region" description="Basic and acidic residues" evidence="6">
    <location>
        <begin position="465"/>
        <end position="478"/>
    </location>
</feature>
<accession>A0A1X7R499</accession>
<feature type="compositionally biased region" description="Basic residues" evidence="6">
    <location>
        <begin position="528"/>
        <end position="540"/>
    </location>
</feature>
<feature type="compositionally biased region" description="Basic and acidic residues" evidence="6">
    <location>
        <begin position="189"/>
        <end position="198"/>
    </location>
</feature>
<proteinExistence type="inferred from homology"/>
<dbReference type="AlphaFoldDB" id="A0A1X7R499"/>
<feature type="region of interest" description="Disordered" evidence="6">
    <location>
        <begin position="464"/>
        <end position="483"/>
    </location>
</feature>
<gene>
    <name evidence="7" type="ORF">KASA_0N05049G</name>
</gene>
<organism evidence="7 8">
    <name type="scientific">Maudiozyma saulgeensis</name>
    <dbReference type="NCBI Taxonomy" id="1789683"/>
    <lineage>
        <taxon>Eukaryota</taxon>
        <taxon>Fungi</taxon>
        <taxon>Dikarya</taxon>
        <taxon>Ascomycota</taxon>
        <taxon>Saccharomycotina</taxon>
        <taxon>Saccharomycetes</taxon>
        <taxon>Saccharomycetales</taxon>
        <taxon>Saccharomycetaceae</taxon>
        <taxon>Maudiozyma</taxon>
    </lineage>
</organism>
<protein>
    <submittedName>
        <fullName evidence="7">Similar to Saccharomyces cerevisiae YOR308C SNU66 Component of the U4/U6.U5 snRNP complex involved in pre-mRNA splicing via spliceosome</fullName>
    </submittedName>
</protein>
<dbReference type="GO" id="GO:0045292">
    <property type="term" value="P:mRNA cis splicing, via spliceosome"/>
    <property type="evidence" value="ECO:0007669"/>
    <property type="project" value="TreeGrafter"/>
</dbReference>
<keyword evidence="4" id="KW-0508">mRNA splicing</keyword>
<dbReference type="STRING" id="1789683.A0A1X7R499"/>
<keyword evidence="5" id="KW-0539">Nucleus</keyword>